<dbReference type="Gene3D" id="3.30.1330.90">
    <property type="entry name" value="D-3-phosphoglycerate dehydrogenase, domain 3"/>
    <property type="match status" value="1"/>
</dbReference>
<dbReference type="InterPro" id="IPR002912">
    <property type="entry name" value="ACT_dom"/>
</dbReference>
<evidence type="ECO:0000256" key="7">
    <source>
        <dbReference type="ARBA" id="ARBA00023004"/>
    </source>
</evidence>
<dbReference type="AlphaFoldDB" id="A0A1H5T979"/>
<dbReference type="GO" id="GO:0006094">
    <property type="term" value="P:gluconeogenesis"/>
    <property type="evidence" value="ECO:0007669"/>
    <property type="project" value="UniProtKB-UniRule"/>
</dbReference>
<keyword evidence="8 11" id="KW-0411">Iron-sulfur</keyword>
<dbReference type="PANTHER" id="PTHR30182">
    <property type="entry name" value="L-SERINE DEHYDRATASE"/>
    <property type="match status" value="1"/>
</dbReference>
<comment type="similarity">
    <text evidence="3 11 12">Belongs to the iron-sulfur dependent L-serine dehydratase family.</text>
</comment>
<comment type="pathway">
    <text evidence="2 11">Carbohydrate biosynthesis; gluconeogenesis.</text>
</comment>
<dbReference type="SUPFAM" id="SSF143548">
    <property type="entry name" value="Serine metabolism enzymes domain"/>
    <property type="match status" value="1"/>
</dbReference>
<sequence length="224" mass="24115">MNIFDIMGPIMVGPSSSHTAGAARIGYVSRQLLGEDLKKAEILLHGSFAKTGKGHGTDKAIVAGLMGMMPDDERIPDSFDIAKSQGIELSVGEALLKTEYANACLLNLESVNGRSLSIMAASLGGGRISIEQIDGIDTHFSGDYPTLIVHNLDQPGHVAEVTSTLAHKSVNIATLNLYRDKRGGYAVMIVETDQDIPETAIKWIEHLEGVIKVTYINIEKQKEA</sequence>
<dbReference type="UniPathway" id="UPA00138"/>
<organism evidence="14 15">
    <name type="scientific">Lachnospira multipara</name>
    <dbReference type="NCBI Taxonomy" id="28051"/>
    <lineage>
        <taxon>Bacteria</taxon>
        <taxon>Bacillati</taxon>
        <taxon>Bacillota</taxon>
        <taxon>Clostridia</taxon>
        <taxon>Lachnospirales</taxon>
        <taxon>Lachnospiraceae</taxon>
        <taxon>Lachnospira</taxon>
    </lineage>
</organism>
<feature type="domain" description="ACT" evidence="13">
    <location>
        <begin position="146"/>
        <end position="218"/>
    </location>
</feature>
<dbReference type="CDD" id="cd04903">
    <property type="entry name" value="ACT_LSD"/>
    <property type="match status" value="1"/>
</dbReference>
<evidence type="ECO:0000256" key="4">
    <source>
        <dbReference type="ARBA" id="ARBA00022432"/>
    </source>
</evidence>
<dbReference type="GO" id="GO:0051539">
    <property type="term" value="F:4 iron, 4 sulfur cluster binding"/>
    <property type="evidence" value="ECO:0007669"/>
    <property type="project" value="UniProtKB-UniRule"/>
</dbReference>
<keyword evidence="9 11" id="KW-0456">Lyase</keyword>
<evidence type="ECO:0000256" key="5">
    <source>
        <dbReference type="ARBA" id="ARBA00022485"/>
    </source>
</evidence>
<evidence type="ECO:0000313" key="15">
    <source>
        <dbReference type="Proteomes" id="UP000236726"/>
    </source>
</evidence>
<evidence type="ECO:0000256" key="12">
    <source>
        <dbReference type="RuleBase" id="RU366059"/>
    </source>
</evidence>
<dbReference type="InterPro" id="IPR051318">
    <property type="entry name" value="Fe-S_L-Ser"/>
</dbReference>
<reference evidence="14 15" key="1">
    <citation type="submission" date="2016-10" db="EMBL/GenBank/DDBJ databases">
        <authorList>
            <person name="de Groot N.N."/>
        </authorList>
    </citation>
    <scope>NUCLEOTIDE SEQUENCE [LARGE SCALE GENOMIC DNA]</scope>
    <source>
        <strain evidence="14 15">D15d</strain>
    </source>
</reference>
<dbReference type="GO" id="GO:0046872">
    <property type="term" value="F:metal ion binding"/>
    <property type="evidence" value="ECO:0007669"/>
    <property type="project" value="UniProtKB-UniRule"/>
</dbReference>
<keyword evidence="4 11" id="KW-0312">Gluconeogenesis</keyword>
<proteinExistence type="inferred from homology"/>
<dbReference type="RefSeq" id="WP_103952390.1">
    <property type="nucleotide sequence ID" value="NZ_FNUL01000004.1"/>
</dbReference>
<keyword evidence="15" id="KW-1185">Reference proteome</keyword>
<dbReference type="EMBL" id="FNUL01000004">
    <property type="protein sequence ID" value="SEF58547.1"/>
    <property type="molecule type" value="Genomic_DNA"/>
</dbReference>
<evidence type="ECO:0000259" key="13">
    <source>
        <dbReference type="PROSITE" id="PS51671"/>
    </source>
</evidence>
<evidence type="ECO:0000256" key="10">
    <source>
        <dbReference type="ARBA" id="ARBA00049406"/>
    </source>
</evidence>
<dbReference type="PIRSF" id="PIRSF036692">
    <property type="entry name" value="SDH_B"/>
    <property type="match status" value="1"/>
</dbReference>
<evidence type="ECO:0000256" key="6">
    <source>
        <dbReference type="ARBA" id="ARBA00022723"/>
    </source>
</evidence>
<accession>A0A1H5T979</accession>
<comment type="cofactor">
    <cofactor evidence="1 12">
        <name>[4Fe-4S] cluster</name>
        <dbReference type="ChEBI" id="CHEBI:49883"/>
    </cofactor>
</comment>
<dbReference type="NCBIfam" id="TIGR00719">
    <property type="entry name" value="sda_beta"/>
    <property type="match status" value="1"/>
</dbReference>
<dbReference type="Pfam" id="PF01842">
    <property type="entry name" value="ACT"/>
    <property type="match status" value="1"/>
</dbReference>
<dbReference type="SUPFAM" id="SSF55021">
    <property type="entry name" value="ACT-like"/>
    <property type="match status" value="1"/>
</dbReference>
<evidence type="ECO:0000256" key="9">
    <source>
        <dbReference type="ARBA" id="ARBA00023239"/>
    </source>
</evidence>
<protein>
    <recommendedName>
        <fullName evidence="11">L-serine deaminase</fullName>
    </recommendedName>
</protein>
<dbReference type="PROSITE" id="PS51671">
    <property type="entry name" value="ACT"/>
    <property type="match status" value="1"/>
</dbReference>
<dbReference type="InterPro" id="IPR045865">
    <property type="entry name" value="ACT-like_dom_sf"/>
</dbReference>
<keyword evidence="6 11" id="KW-0479">Metal-binding</keyword>
<keyword evidence="5 11" id="KW-0004">4Fe-4S</keyword>
<dbReference type="InterPro" id="IPR004643">
    <property type="entry name" value="Fe-S_L-Ser_bsu"/>
</dbReference>
<dbReference type="STRING" id="1410661.GCA_000702205_00724"/>
<dbReference type="InterPro" id="IPR029009">
    <property type="entry name" value="ASB_dom_sf"/>
</dbReference>
<dbReference type="PANTHER" id="PTHR30182:SF12">
    <property type="entry name" value="L-SERINE DEHYDRATASE, BETA CHAIN-RELATED"/>
    <property type="match status" value="1"/>
</dbReference>
<dbReference type="Proteomes" id="UP000236726">
    <property type="component" value="Unassembled WGS sequence"/>
</dbReference>
<evidence type="ECO:0000256" key="2">
    <source>
        <dbReference type="ARBA" id="ARBA00004742"/>
    </source>
</evidence>
<evidence type="ECO:0000256" key="11">
    <source>
        <dbReference type="PIRNR" id="PIRNR036692"/>
    </source>
</evidence>
<evidence type="ECO:0000256" key="3">
    <source>
        <dbReference type="ARBA" id="ARBA00008636"/>
    </source>
</evidence>
<dbReference type="Gene3D" id="3.30.70.260">
    <property type="match status" value="1"/>
</dbReference>
<gene>
    <name evidence="14" type="ORF">SAMN05216537_10417</name>
</gene>
<keyword evidence="7 11" id="KW-0408">Iron</keyword>
<dbReference type="InterPro" id="IPR005131">
    <property type="entry name" value="Ser_deHydtase_bsu"/>
</dbReference>
<evidence type="ECO:0000256" key="1">
    <source>
        <dbReference type="ARBA" id="ARBA00001966"/>
    </source>
</evidence>
<name>A0A1H5T979_9FIRM</name>
<dbReference type="GO" id="GO:0003941">
    <property type="term" value="F:L-serine ammonia-lyase activity"/>
    <property type="evidence" value="ECO:0007669"/>
    <property type="project" value="UniProtKB-UniRule"/>
</dbReference>
<dbReference type="Pfam" id="PF03315">
    <property type="entry name" value="SDH_beta"/>
    <property type="match status" value="1"/>
</dbReference>
<evidence type="ECO:0000313" key="14">
    <source>
        <dbReference type="EMBL" id="SEF58547.1"/>
    </source>
</evidence>
<comment type="catalytic activity">
    <reaction evidence="10 11 12">
        <text>L-serine = pyruvate + NH4(+)</text>
        <dbReference type="Rhea" id="RHEA:19169"/>
        <dbReference type="ChEBI" id="CHEBI:15361"/>
        <dbReference type="ChEBI" id="CHEBI:28938"/>
        <dbReference type="ChEBI" id="CHEBI:33384"/>
        <dbReference type="EC" id="4.3.1.17"/>
    </reaction>
</comment>
<evidence type="ECO:0000256" key="8">
    <source>
        <dbReference type="ARBA" id="ARBA00023014"/>
    </source>
</evidence>